<dbReference type="EMBL" id="BA000012">
    <property type="protein sequence ID" value="BAB52829.1"/>
    <property type="molecule type" value="Genomic_DNA"/>
</dbReference>
<name>Q988W8_RHILO</name>
<accession>Q988W8</accession>
<dbReference type="Pfam" id="PF04965">
    <property type="entry name" value="GPW_gp25"/>
    <property type="match status" value="1"/>
</dbReference>
<dbReference type="KEGG" id="mlo:mlr6561"/>
<dbReference type="Proteomes" id="UP000000552">
    <property type="component" value="Chromosome"/>
</dbReference>
<dbReference type="InterPro" id="IPR007048">
    <property type="entry name" value="IraD/Gp25-like"/>
</dbReference>
<reference evidence="2 3" key="1">
    <citation type="journal article" date="2000" name="DNA Res.">
        <title>Complete genome structure of the nitrogen-fixing symbiotic bacterium Mesorhizobium loti.</title>
        <authorList>
            <person name="Kaneko T."/>
            <person name="Nakamura Y."/>
            <person name="Sato S."/>
            <person name="Asamizu E."/>
            <person name="Kato T."/>
            <person name="Sasamoto S."/>
            <person name="Watanabe A."/>
            <person name="Idesawa K."/>
            <person name="Ishikawa A."/>
            <person name="Kawashima K."/>
            <person name="Kimura T."/>
            <person name="Kishida Y."/>
            <person name="Kiyokawa C."/>
            <person name="Kohara M."/>
            <person name="Matsumoto M."/>
            <person name="Matsuno A."/>
            <person name="Mochizuki Y."/>
            <person name="Nakayama S."/>
            <person name="Nakazaki N."/>
            <person name="Shimpo S."/>
            <person name="Sugimoto M."/>
            <person name="Takeuchi C."/>
            <person name="Yamada M."/>
            <person name="Tabata S."/>
        </authorList>
    </citation>
    <scope>NUCLEOTIDE SEQUENCE [LARGE SCALE GENOMIC DNA]</scope>
    <source>
        <strain evidence="3">LMG 29417 / CECT 9101 / MAFF 303099</strain>
    </source>
</reference>
<sequence>MEERKDFLGRGWAMPVDIDPRTGLVAAAAFEEDIRQSIRIILETAPGERVMRPNFGCGIHELVFTAVDSTALQRIRSEVEAALRRYEARVEVLEVTADEDATTEGKLLVEVEYRVRRTNQIGNLVFPFYFREGGRP</sequence>
<dbReference type="AlphaFoldDB" id="Q988W8"/>
<proteinExistence type="predicted"/>
<dbReference type="RefSeq" id="WP_010914142.1">
    <property type="nucleotide sequence ID" value="NC_002678.2"/>
</dbReference>
<dbReference type="HOGENOM" id="CLU_133204_0_1_5"/>
<protein>
    <submittedName>
        <fullName evidence="2">Mlr6561 protein</fullName>
    </submittedName>
</protein>
<evidence type="ECO:0000313" key="2">
    <source>
        <dbReference type="EMBL" id="BAB52829.1"/>
    </source>
</evidence>
<organism evidence="2 3">
    <name type="scientific">Mesorhizobium japonicum (strain LMG 29417 / CECT 9101 / MAFF 303099)</name>
    <name type="common">Mesorhizobium loti (strain MAFF 303099)</name>
    <dbReference type="NCBI Taxonomy" id="266835"/>
    <lineage>
        <taxon>Bacteria</taxon>
        <taxon>Pseudomonadati</taxon>
        <taxon>Pseudomonadota</taxon>
        <taxon>Alphaproteobacteria</taxon>
        <taxon>Hyphomicrobiales</taxon>
        <taxon>Phyllobacteriaceae</taxon>
        <taxon>Mesorhizobium</taxon>
    </lineage>
</organism>
<dbReference type="SUPFAM" id="SSF160719">
    <property type="entry name" value="gpW/gp25-like"/>
    <property type="match status" value="1"/>
</dbReference>
<feature type="domain" description="IraD/Gp25-like" evidence="1">
    <location>
        <begin position="30"/>
        <end position="120"/>
    </location>
</feature>
<gene>
    <name evidence="2" type="ordered locus">mlr6561</name>
</gene>
<dbReference type="PATRIC" id="fig|266835.9.peg.5207"/>
<dbReference type="eggNOG" id="COG3628">
    <property type="taxonomic scope" value="Bacteria"/>
</dbReference>
<evidence type="ECO:0000259" key="1">
    <source>
        <dbReference type="Pfam" id="PF04965"/>
    </source>
</evidence>
<evidence type="ECO:0000313" key="3">
    <source>
        <dbReference type="Proteomes" id="UP000000552"/>
    </source>
</evidence>
<dbReference type="Gene3D" id="3.10.450.40">
    <property type="match status" value="1"/>
</dbReference>